<gene>
    <name evidence="5" type="ORF">CINS_1106</name>
</gene>
<feature type="transmembrane region" description="Helical" evidence="4">
    <location>
        <begin position="242"/>
        <end position="262"/>
    </location>
</feature>
<feature type="transmembrane region" description="Helical" evidence="4">
    <location>
        <begin position="9"/>
        <end position="26"/>
    </location>
</feature>
<dbReference type="InterPro" id="IPR052524">
    <property type="entry name" value="MFS_Cyanate_Porter"/>
</dbReference>
<organism evidence="5 6">
    <name type="scientific">Campylobacter insulaenigrae NCTC 12927</name>
    <dbReference type="NCBI Taxonomy" id="1031564"/>
    <lineage>
        <taxon>Bacteria</taxon>
        <taxon>Pseudomonadati</taxon>
        <taxon>Campylobacterota</taxon>
        <taxon>Epsilonproteobacteria</taxon>
        <taxon>Campylobacterales</taxon>
        <taxon>Campylobacteraceae</taxon>
        <taxon>Campylobacter</taxon>
    </lineage>
</organism>
<keyword evidence="3 4" id="KW-0472">Membrane</keyword>
<keyword evidence="2 4" id="KW-1133">Transmembrane helix</keyword>
<name>A0A0A8H1R0_9BACT</name>
<sequence length="389" mass="43819">MMDKAYKRIYYLNLFIVIVVAFNLRAPITALGPMAEMIKEYFDINYTLIGIVNSLPLFTFGFLSFFVGYFSPLRAMLGGICLIAIGELVRSYTGINGLFLGTFLLGCGIAIANVLVPSLIKQKFPDNVTKMMGIYGMMLGISSMAGIALSLPLVYAFGVKYALFFWGIFAVLALLVYYPQIKNKRFFRKKQKQYNKIHLFKNTTAWKITLFMGTQSFLAYSLFAWLALIIKSKGFSIEASTNLILLAQIIGLPVAFLTPLLFGKIKEKFKLFYVVGLCFLYVLSFFIIVLSVDKYIVVIGVCLMSIPWGGAFTIALFFIAHKSKNHFIAAKLSSFAQGFGYLLASTSSIIIGYLYDYFKSFEEILIFFIFISILLCLFGYFAYKSKIIS</sequence>
<protein>
    <submittedName>
        <fullName evidence="5">Putative cyanate transporter CynX</fullName>
    </submittedName>
</protein>
<feature type="transmembrane region" description="Helical" evidence="4">
    <location>
        <begin position="271"/>
        <end position="290"/>
    </location>
</feature>
<dbReference type="KEGG" id="cis:CINS_1106"/>
<proteinExistence type="predicted"/>
<dbReference type="Proteomes" id="UP000031163">
    <property type="component" value="Chromosome"/>
</dbReference>
<keyword evidence="1 4" id="KW-0812">Transmembrane</keyword>
<feature type="transmembrane region" description="Helical" evidence="4">
    <location>
        <begin position="339"/>
        <end position="358"/>
    </location>
</feature>
<feature type="transmembrane region" description="Helical" evidence="4">
    <location>
        <begin position="75"/>
        <end position="92"/>
    </location>
</feature>
<feature type="transmembrane region" description="Helical" evidence="4">
    <location>
        <begin position="296"/>
        <end position="319"/>
    </location>
</feature>
<evidence type="ECO:0000256" key="1">
    <source>
        <dbReference type="ARBA" id="ARBA00022692"/>
    </source>
</evidence>
<evidence type="ECO:0000313" key="6">
    <source>
        <dbReference type="Proteomes" id="UP000031163"/>
    </source>
</evidence>
<feature type="transmembrane region" description="Helical" evidence="4">
    <location>
        <begin position="98"/>
        <end position="120"/>
    </location>
</feature>
<evidence type="ECO:0000256" key="3">
    <source>
        <dbReference type="ARBA" id="ARBA00023136"/>
    </source>
</evidence>
<dbReference type="InterPro" id="IPR011701">
    <property type="entry name" value="MFS"/>
</dbReference>
<feature type="transmembrane region" description="Helical" evidence="4">
    <location>
        <begin position="46"/>
        <end position="68"/>
    </location>
</feature>
<dbReference type="PANTHER" id="PTHR23523:SF2">
    <property type="entry name" value="2-NITROIMIDAZOLE TRANSPORTER"/>
    <property type="match status" value="1"/>
</dbReference>
<reference evidence="5 6" key="1">
    <citation type="journal article" date="2014" name="Genome Biol. Evol.">
        <title>Comparative Genomics of the Campylobacter lari Group.</title>
        <authorList>
            <person name="Miller W.G."/>
            <person name="Yee E."/>
            <person name="Chapman M.H."/>
            <person name="Smith T.P."/>
            <person name="Bono J.L."/>
            <person name="Huynh S."/>
            <person name="Parker C.T."/>
            <person name="Vandamme P."/>
            <person name="Luong K."/>
            <person name="Korlach J."/>
        </authorList>
    </citation>
    <scope>NUCLEOTIDE SEQUENCE [LARGE SCALE GENOMIC DNA]</scope>
    <source>
        <strain evidence="5 6">NCTC 12927</strain>
    </source>
</reference>
<dbReference type="AlphaFoldDB" id="A0A0A8H1R0"/>
<evidence type="ECO:0000256" key="4">
    <source>
        <dbReference type="SAM" id="Phobius"/>
    </source>
</evidence>
<dbReference type="Pfam" id="PF07690">
    <property type="entry name" value="MFS_1"/>
    <property type="match status" value="1"/>
</dbReference>
<feature type="transmembrane region" description="Helical" evidence="4">
    <location>
        <begin position="132"/>
        <end position="155"/>
    </location>
</feature>
<accession>A0A0A8H1R0</accession>
<dbReference type="InterPro" id="IPR036259">
    <property type="entry name" value="MFS_trans_sf"/>
</dbReference>
<dbReference type="Gene3D" id="1.20.1250.20">
    <property type="entry name" value="MFS general substrate transporter like domains"/>
    <property type="match status" value="1"/>
</dbReference>
<dbReference type="SUPFAM" id="SSF103473">
    <property type="entry name" value="MFS general substrate transporter"/>
    <property type="match status" value="1"/>
</dbReference>
<feature type="transmembrane region" description="Helical" evidence="4">
    <location>
        <begin position="161"/>
        <end position="179"/>
    </location>
</feature>
<dbReference type="PANTHER" id="PTHR23523">
    <property type="match status" value="1"/>
</dbReference>
<feature type="transmembrane region" description="Helical" evidence="4">
    <location>
        <begin position="364"/>
        <end position="383"/>
    </location>
</feature>
<evidence type="ECO:0000256" key="2">
    <source>
        <dbReference type="ARBA" id="ARBA00022989"/>
    </source>
</evidence>
<dbReference type="HOGENOM" id="CLU_038046_1_0_7"/>
<evidence type="ECO:0000313" key="5">
    <source>
        <dbReference type="EMBL" id="AJC88068.1"/>
    </source>
</evidence>
<feature type="transmembrane region" description="Helical" evidence="4">
    <location>
        <begin position="208"/>
        <end position="230"/>
    </location>
</feature>
<dbReference type="GO" id="GO:0022857">
    <property type="term" value="F:transmembrane transporter activity"/>
    <property type="evidence" value="ECO:0007669"/>
    <property type="project" value="InterPro"/>
</dbReference>
<dbReference type="EMBL" id="CP007770">
    <property type="protein sequence ID" value="AJC88068.1"/>
    <property type="molecule type" value="Genomic_DNA"/>
</dbReference>
<dbReference type="STRING" id="1031564.CINS_1106"/>